<gene>
    <name evidence="2" type="ORF">ACFO0A_13035</name>
</gene>
<protein>
    <submittedName>
        <fullName evidence="2">7-cyano-7-deazaguanine synthase</fullName>
        <ecNumber evidence="2">6.3.4.20</ecNumber>
    </submittedName>
</protein>
<dbReference type="EC" id="6.3.4.20" evidence="2"/>
<proteinExistence type="predicted"/>
<dbReference type="Proteomes" id="UP001595828">
    <property type="component" value="Unassembled WGS sequence"/>
</dbReference>
<evidence type="ECO:0000256" key="1">
    <source>
        <dbReference type="ARBA" id="ARBA00022785"/>
    </source>
</evidence>
<name>A0ABV8RT94_9SPHN</name>
<dbReference type="Pfam" id="PF06508">
    <property type="entry name" value="QueC"/>
    <property type="match status" value="1"/>
</dbReference>
<dbReference type="InterPro" id="IPR014729">
    <property type="entry name" value="Rossmann-like_a/b/a_fold"/>
</dbReference>
<organism evidence="2 3">
    <name type="scientific">Novosphingobium tardum</name>
    <dbReference type="NCBI Taxonomy" id="1538021"/>
    <lineage>
        <taxon>Bacteria</taxon>
        <taxon>Pseudomonadati</taxon>
        <taxon>Pseudomonadota</taxon>
        <taxon>Alphaproteobacteria</taxon>
        <taxon>Sphingomonadales</taxon>
        <taxon>Sphingomonadaceae</taxon>
        <taxon>Novosphingobium</taxon>
    </lineage>
</organism>
<dbReference type="InterPro" id="IPR018317">
    <property type="entry name" value="QueC"/>
</dbReference>
<dbReference type="Gene3D" id="3.40.50.620">
    <property type="entry name" value="HUPs"/>
    <property type="match status" value="1"/>
</dbReference>
<dbReference type="GO" id="GO:0016874">
    <property type="term" value="F:ligase activity"/>
    <property type="evidence" value="ECO:0007669"/>
    <property type="project" value="UniProtKB-KW"/>
</dbReference>
<evidence type="ECO:0000313" key="3">
    <source>
        <dbReference type="Proteomes" id="UP001595828"/>
    </source>
</evidence>
<dbReference type="SUPFAM" id="SSF52402">
    <property type="entry name" value="Adenine nucleotide alpha hydrolases-like"/>
    <property type="match status" value="1"/>
</dbReference>
<dbReference type="EMBL" id="JBHSDR010000006">
    <property type="protein sequence ID" value="MFC4295979.1"/>
    <property type="molecule type" value="Genomic_DNA"/>
</dbReference>
<keyword evidence="1" id="KW-0671">Queuosine biosynthesis</keyword>
<comment type="caution">
    <text evidence="2">The sequence shown here is derived from an EMBL/GenBank/DDBJ whole genome shotgun (WGS) entry which is preliminary data.</text>
</comment>
<dbReference type="RefSeq" id="WP_379539434.1">
    <property type="nucleotide sequence ID" value="NZ_JBHSDR010000006.1"/>
</dbReference>
<sequence length="463" mass="51043">MTARTYHASREDAALIDAVEAGVSMRDGAVGALLDSAISLSTAGLESYFYTGWRPELVDLMVIAGAVEFCDLSVRRPRWGWARSFDLRVAVHDLARWEDNDVGMALEDALTFLTGDQWAISFVEREHDIARVGQGTLGFDVRDRIIMPYSDGIDSRAVSALVDAEEGGGLVRVRLGTKGADTRSRDPRERRFMSVPYQVRLAARQRVESTARSRGFKFAVITGIAATLANVERIVVTESGQGALGPILASLGQAYADYRVHPAFTRRIEALFAVLTGKRIRYEYPRIWSTKGETVKAASALASPPGWSNTRSCWQNSRQVSFAQQRRQCGICAACMLRRLSMHAAEIDEPASNYIWENLSAPDIASGAVPGFTLMTKALREHAIAGVLHLDHLAALAGSPIHRRTIDRVARETSDALSIEPVEGEQKIHDLLARHRDEWLGFQISLGPKSFVSQLAQVSPWPR</sequence>
<keyword evidence="3" id="KW-1185">Reference proteome</keyword>
<accession>A0ABV8RT94</accession>
<keyword evidence="2" id="KW-0436">Ligase</keyword>
<reference evidence="3" key="1">
    <citation type="journal article" date="2019" name="Int. J. Syst. Evol. Microbiol.">
        <title>The Global Catalogue of Microorganisms (GCM) 10K type strain sequencing project: providing services to taxonomists for standard genome sequencing and annotation.</title>
        <authorList>
            <consortium name="The Broad Institute Genomics Platform"/>
            <consortium name="The Broad Institute Genome Sequencing Center for Infectious Disease"/>
            <person name="Wu L."/>
            <person name="Ma J."/>
        </authorList>
    </citation>
    <scope>NUCLEOTIDE SEQUENCE [LARGE SCALE GENOMIC DNA]</scope>
    <source>
        <strain evidence="3">CGMCC 1.12989</strain>
    </source>
</reference>
<evidence type="ECO:0000313" key="2">
    <source>
        <dbReference type="EMBL" id="MFC4295979.1"/>
    </source>
</evidence>